<reference evidence="2" key="1">
    <citation type="journal article" date="2022" name="Mol. Ecol. Resour.">
        <title>The genomes of chicory, endive, great burdock and yacon provide insights into Asteraceae palaeo-polyploidization history and plant inulin production.</title>
        <authorList>
            <person name="Fan W."/>
            <person name="Wang S."/>
            <person name="Wang H."/>
            <person name="Wang A."/>
            <person name="Jiang F."/>
            <person name="Liu H."/>
            <person name="Zhao H."/>
            <person name="Xu D."/>
            <person name="Zhang Y."/>
        </authorList>
    </citation>
    <scope>NUCLEOTIDE SEQUENCE [LARGE SCALE GENOMIC DNA]</scope>
    <source>
        <strain evidence="2">cv. Punajuju</strain>
    </source>
</reference>
<dbReference type="Proteomes" id="UP001055811">
    <property type="component" value="Linkage Group LG02"/>
</dbReference>
<evidence type="ECO:0000313" key="1">
    <source>
        <dbReference type="EMBL" id="KAI3781128.1"/>
    </source>
</evidence>
<sequence>MDYMTSSHEVLVCQTCGDKGFTNAFIYCVKCLRFVIHRYCLNVIPKSFDEIVEWVCEDCQQPLSYPSTSRSHKQNATSSPQVKKKKRKNKPTKKPKFSRWSERRKIIIKEFRLKKCVLGLEALSKGDNKRKRDESFSGVEIKENKTLKMADSIEHSCCDSSSTDVNSKNKDGIQEPETIPSPDIFHSFQKHSANQTPPKENKGQDETSNQMHNKIQNVEEIRAGITGGDVTQSTVIENNAEYIDCEPAIPVLDPVWRGSFDITQTDYNLFEGFVGHLSNKACYKVCEEANMLPSLLSLEMHPKTTLWPKSFLESLPSDENIALYFFPGDTKNERDYEDLVGDMIDEDLAMRAPAKNADLLIFTSRVLPRPFWRFQGKNYLWGVFRGKKNYPTVFNKSEKSEKFPNEVTSNKETITKLKTFDSQSPQSPLCNYR</sequence>
<keyword evidence="2" id="KW-1185">Reference proteome</keyword>
<organism evidence="1 2">
    <name type="scientific">Cichorium intybus</name>
    <name type="common">Chicory</name>
    <dbReference type="NCBI Taxonomy" id="13427"/>
    <lineage>
        <taxon>Eukaryota</taxon>
        <taxon>Viridiplantae</taxon>
        <taxon>Streptophyta</taxon>
        <taxon>Embryophyta</taxon>
        <taxon>Tracheophyta</taxon>
        <taxon>Spermatophyta</taxon>
        <taxon>Magnoliopsida</taxon>
        <taxon>eudicotyledons</taxon>
        <taxon>Gunneridae</taxon>
        <taxon>Pentapetalae</taxon>
        <taxon>asterids</taxon>
        <taxon>campanulids</taxon>
        <taxon>Asterales</taxon>
        <taxon>Asteraceae</taxon>
        <taxon>Cichorioideae</taxon>
        <taxon>Cichorieae</taxon>
        <taxon>Cichoriinae</taxon>
        <taxon>Cichorium</taxon>
    </lineage>
</organism>
<reference evidence="1 2" key="2">
    <citation type="journal article" date="2022" name="Mol. Ecol. Resour.">
        <title>The genomes of chicory, endive, great burdock and yacon provide insights into Asteraceae paleo-polyploidization history and plant inulin production.</title>
        <authorList>
            <person name="Fan W."/>
            <person name="Wang S."/>
            <person name="Wang H."/>
            <person name="Wang A."/>
            <person name="Jiang F."/>
            <person name="Liu H."/>
            <person name="Zhao H."/>
            <person name="Xu D."/>
            <person name="Zhang Y."/>
        </authorList>
    </citation>
    <scope>NUCLEOTIDE SEQUENCE [LARGE SCALE GENOMIC DNA]</scope>
    <source>
        <strain evidence="2">cv. Punajuju</strain>
        <tissue evidence="1">Leaves</tissue>
    </source>
</reference>
<proteinExistence type="predicted"/>
<accession>A0ACB9GDI7</accession>
<evidence type="ECO:0000313" key="2">
    <source>
        <dbReference type="Proteomes" id="UP001055811"/>
    </source>
</evidence>
<dbReference type="EMBL" id="CM042010">
    <property type="protein sequence ID" value="KAI3781128.1"/>
    <property type="molecule type" value="Genomic_DNA"/>
</dbReference>
<protein>
    <submittedName>
        <fullName evidence="1">Uncharacterized protein</fullName>
    </submittedName>
</protein>
<comment type="caution">
    <text evidence="1">The sequence shown here is derived from an EMBL/GenBank/DDBJ whole genome shotgun (WGS) entry which is preliminary data.</text>
</comment>
<gene>
    <name evidence="1" type="ORF">L2E82_11129</name>
</gene>
<name>A0ACB9GDI7_CICIN</name>